<accession>A0A094SG45</accession>
<dbReference type="GO" id="GO:0006310">
    <property type="term" value="P:DNA recombination"/>
    <property type="evidence" value="ECO:0007669"/>
    <property type="project" value="TreeGrafter"/>
</dbReference>
<gene>
    <name evidence="4" type="ORF">GM50_12090</name>
</gene>
<dbReference type="EMBL" id="JNSK01000046">
    <property type="protein sequence ID" value="KGA17263.1"/>
    <property type="molecule type" value="Genomic_DNA"/>
</dbReference>
<proteinExistence type="predicted"/>
<keyword evidence="2" id="KW-0067">ATP-binding</keyword>
<dbReference type="GO" id="GO:0006270">
    <property type="term" value="P:DNA replication initiation"/>
    <property type="evidence" value="ECO:0007669"/>
    <property type="project" value="TreeGrafter"/>
</dbReference>
<protein>
    <recommendedName>
        <fullName evidence="5">Primosomal protein N' 3' DNA-binding domain-containing protein</fullName>
    </recommendedName>
</protein>
<evidence type="ECO:0000256" key="1">
    <source>
        <dbReference type="ARBA" id="ARBA00022741"/>
    </source>
</evidence>
<comment type="caution">
    <text evidence="4">The sequence shown here is derived from an EMBL/GenBank/DDBJ whole genome shotgun (WGS) entry which is preliminary data.</text>
</comment>
<reference evidence="4" key="1">
    <citation type="submission" date="2014-05" db="EMBL/GenBank/DDBJ databases">
        <title>Key roles for freshwater Actinobacteria revealed by deep metagenomic sequencing.</title>
        <authorList>
            <person name="Ghai R."/>
            <person name="Mizuno C.M."/>
            <person name="Picazo A."/>
            <person name="Camacho A."/>
            <person name="Rodriguez-Valera F."/>
        </authorList>
    </citation>
    <scope>NUCLEOTIDE SEQUENCE</scope>
</reference>
<dbReference type="GO" id="GO:0005524">
    <property type="term" value="F:ATP binding"/>
    <property type="evidence" value="ECO:0007669"/>
    <property type="project" value="UniProtKB-KW"/>
</dbReference>
<evidence type="ECO:0000313" key="4">
    <source>
        <dbReference type="EMBL" id="KGA17263.1"/>
    </source>
</evidence>
<organism evidence="4">
    <name type="scientific">freshwater metagenome</name>
    <dbReference type="NCBI Taxonomy" id="449393"/>
    <lineage>
        <taxon>unclassified sequences</taxon>
        <taxon>metagenomes</taxon>
        <taxon>ecological metagenomes</taxon>
    </lineage>
</organism>
<sequence length="438" mass="48405">EVLLLAQELESRAIDFTILDASLTRSERYSNYLKVASGQARIVIGSRSAVFAPVHDLRTIIVYRESAQSHYEVRTPGWNTRDVALLRSQIGQADLTFIGYAPSSESSYLIEKKEMELKGRSVNVDVQSYPAHNGELLPDRIFGPIRKALEKGSVLFLVSRKGYSSALMCKSCKNIAICDCGGRISFQGSEKGYSCSLCDKKGSQWSCRWCKKDEPILLGRGSQRFAHEIGRAFPGFPVITSDASTPIQSIPDQPSIVLATSGMAPRLPSGYQAVIILEGDSLFSQVDLRAQERARESIMHFSSLVSTDGKVLVVIDSAHPIVASIARWNLTAINNRELQEREQTQLPPVVSALTIEMVQGDCQTFITGIRKAVDDGRIPHSTRILGPKKISDESSRVILTVPHEDAQSLVDFLVTYRKKRSLAKKSNLSMRVDPYALS</sequence>
<dbReference type="PANTHER" id="PTHR30580">
    <property type="entry name" value="PRIMOSOMAL PROTEIN N"/>
    <property type="match status" value="1"/>
</dbReference>
<evidence type="ECO:0000256" key="2">
    <source>
        <dbReference type="ARBA" id="ARBA00022840"/>
    </source>
</evidence>
<evidence type="ECO:0000256" key="3">
    <source>
        <dbReference type="ARBA" id="ARBA00023125"/>
    </source>
</evidence>
<keyword evidence="3" id="KW-0238">DNA-binding</keyword>
<name>A0A094SG45_9ZZZZ</name>
<dbReference type="InterPro" id="IPR027417">
    <property type="entry name" value="P-loop_NTPase"/>
</dbReference>
<dbReference type="Gene3D" id="3.40.50.300">
    <property type="entry name" value="P-loop containing nucleotide triphosphate hydrolases"/>
    <property type="match status" value="1"/>
</dbReference>
<feature type="non-terminal residue" evidence="4">
    <location>
        <position position="1"/>
    </location>
</feature>
<dbReference type="GO" id="GO:0003677">
    <property type="term" value="F:DNA binding"/>
    <property type="evidence" value="ECO:0007669"/>
    <property type="project" value="UniProtKB-KW"/>
</dbReference>
<dbReference type="AlphaFoldDB" id="A0A094SG45"/>
<dbReference type="PANTHER" id="PTHR30580:SF0">
    <property type="entry name" value="PRIMOSOMAL PROTEIN N"/>
    <property type="match status" value="1"/>
</dbReference>
<evidence type="ECO:0008006" key="5">
    <source>
        <dbReference type="Google" id="ProtNLM"/>
    </source>
</evidence>
<dbReference type="GO" id="GO:0006302">
    <property type="term" value="P:double-strand break repair"/>
    <property type="evidence" value="ECO:0007669"/>
    <property type="project" value="TreeGrafter"/>
</dbReference>
<dbReference type="GO" id="GO:0043138">
    <property type="term" value="F:3'-5' DNA helicase activity"/>
    <property type="evidence" value="ECO:0007669"/>
    <property type="project" value="TreeGrafter"/>
</dbReference>
<keyword evidence="1" id="KW-0547">Nucleotide-binding</keyword>